<dbReference type="EMBL" id="BSXW01000358">
    <property type="protein sequence ID" value="GMF19930.1"/>
    <property type="molecule type" value="Genomic_DNA"/>
</dbReference>
<reference evidence="1" key="1">
    <citation type="submission" date="2023-04" db="EMBL/GenBank/DDBJ databases">
        <title>Phytophthora lilii NBRC 32176.</title>
        <authorList>
            <person name="Ichikawa N."/>
            <person name="Sato H."/>
            <person name="Tonouchi N."/>
        </authorList>
    </citation>
    <scope>NUCLEOTIDE SEQUENCE</scope>
    <source>
        <strain evidence="1">NBRC 32176</strain>
    </source>
</reference>
<gene>
    <name evidence="1" type="ORF">Plil01_000768000</name>
</gene>
<sequence length="662" mass="73673">MGGSSPLLTPHGVRQLFQDAADDAALRLQVLGVYRSGERGTEDEVEQWAVHSSCWGIDGGQVNKFKVLSEDQEDENQRLRVVLLQDVAVTSLSTDGVLPEKVVERRDGANRSDDQLRFLSNEHPRETGLLPLVGERVYYLPLRSNHYTLDWACSFTGGVADEDSPLDELQSDWAGQARDPDAVGTGGQNVTVGMATSSVVAWNISPEYCDNLFMPECKKLYTIMEVTEQIKKSNQTRSAGKPSTPMIGAIRVKSRVMNMGDPDFSNPFPFVFNAVVGKFLEMTKLTPEMLPINEDISQDRSSVNLQLRPSWLECSFVNTLSTLHWGKSAMKGIDIMYFDFVGVLSNVGKICRGRKRKLDEESPEVTEFRWVKMIDSSSSHELIVKISECSQPAVFRSLEAGNTLMITKLQWVVLPGSQTIDQRVQYATTSVFSVFRINEAIAPFRSIEECNLNVYFANNVKKNAVTVSRKVIGESKLGAHIEKKYHPRNRLPTNVVDFKETFGLKVCSFSDLSLLLVHMEAYEHRHVGFIGRVTAASVNDDSAKDEHSVLLELTESNDVPRTLTVAVSINPLFQRPVVKGSVKSATPPESLPLIRLLPTTVVDDLYANALTTSQSSNTPELSLAFIEEYLADSKSDFFFSLQLYRDGVGHVTWDVDAILAMP</sequence>
<dbReference type="OrthoDB" id="123282at2759"/>
<dbReference type="Pfam" id="PF17659">
    <property type="entry name" value="RADX"/>
    <property type="match status" value="1"/>
</dbReference>
<proteinExistence type="predicted"/>
<accession>A0A9W6WN07</accession>
<comment type="caution">
    <text evidence="1">The sequence shown here is derived from an EMBL/GenBank/DDBJ whole genome shotgun (WGS) entry which is preliminary data.</text>
</comment>
<keyword evidence="2" id="KW-1185">Reference proteome</keyword>
<organism evidence="1 2">
    <name type="scientific">Phytophthora lilii</name>
    <dbReference type="NCBI Taxonomy" id="2077276"/>
    <lineage>
        <taxon>Eukaryota</taxon>
        <taxon>Sar</taxon>
        <taxon>Stramenopiles</taxon>
        <taxon>Oomycota</taxon>
        <taxon>Peronosporomycetes</taxon>
        <taxon>Peronosporales</taxon>
        <taxon>Peronosporaceae</taxon>
        <taxon>Phytophthora</taxon>
    </lineage>
</organism>
<evidence type="ECO:0000313" key="2">
    <source>
        <dbReference type="Proteomes" id="UP001165083"/>
    </source>
</evidence>
<name>A0A9W6WN07_9STRA</name>
<evidence type="ECO:0000313" key="1">
    <source>
        <dbReference type="EMBL" id="GMF19930.1"/>
    </source>
</evidence>
<protein>
    <submittedName>
        <fullName evidence="1">Unnamed protein product</fullName>
    </submittedName>
</protein>
<dbReference type="InterPro" id="IPR040893">
    <property type="entry name" value="RADX"/>
</dbReference>
<dbReference type="AlphaFoldDB" id="A0A9W6WN07"/>
<dbReference type="Proteomes" id="UP001165083">
    <property type="component" value="Unassembled WGS sequence"/>
</dbReference>